<evidence type="ECO:0000256" key="3">
    <source>
        <dbReference type="ARBA" id="ARBA00022517"/>
    </source>
</evidence>
<evidence type="ECO:0000256" key="4">
    <source>
        <dbReference type="ARBA" id="ARBA00023242"/>
    </source>
</evidence>
<comment type="similarity">
    <text evidence="2 5">Belongs to the RRS1 family.</text>
</comment>
<reference evidence="6" key="1">
    <citation type="submission" date="2021-05" db="EMBL/GenBank/DDBJ databases">
        <authorList>
            <person name="Alioto T."/>
            <person name="Alioto T."/>
            <person name="Gomez Garrido J."/>
        </authorList>
    </citation>
    <scope>NUCLEOTIDE SEQUENCE</scope>
</reference>
<protein>
    <recommendedName>
        <fullName evidence="5">Ribosome biogenesis regulatory protein</fullName>
    </recommendedName>
</protein>
<dbReference type="GO" id="GO:0042254">
    <property type="term" value="P:ribosome biogenesis"/>
    <property type="evidence" value="ECO:0007669"/>
    <property type="project" value="UniProtKB-KW"/>
</dbReference>
<accession>A0A8D8C8C6</accession>
<dbReference type="InterPro" id="IPR007023">
    <property type="entry name" value="Ribosom_reg"/>
</dbReference>
<organism evidence="6">
    <name type="scientific">Culex pipiens</name>
    <name type="common">House mosquito</name>
    <dbReference type="NCBI Taxonomy" id="7175"/>
    <lineage>
        <taxon>Eukaryota</taxon>
        <taxon>Metazoa</taxon>
        <taxon>Ecdysozoa</taxon>
        <taxon>Arthropoda</taxon>
        <taxon>Hexapoda</taxon>
        <taxon>Insecta</taxon>
        <taxon>Pterygota</taxon>
        <taxon>Neoptera</taxon>
        <taxon>Endopterygota</taxon>
        <taxon>Diptera</taxon>
        <taxon>Nematocera</taxon>
        <taxon>Culicoidea</taxon>
        <taxon>Culicidae</taxon>
        <taxon>Culicinae</taxon>
        <taxon>Culicini</taxon>
        <taxon>Culex</taxon>
        <taxon>Culex</taxon>
    </lineage>
</organism>
<keyword evidence="3 5" id="KW-0690">Ribosome biogenesis</keyword>
<comment type="subcellular location">
    <subcellularLocation>
        <location evidence="1 5">Nucleus</location>
    </subcellularLocation>
</comment>
<dbReference type="AlphaFoldDB" id="A0A8D8C8C6"/>
<evidence type="ECO:0000313" key="6">
    <source>
        <dbReference type="EMBL" id="CAG6488029.1"/>
    </source>
</evidence>
<dbReference type="GO" id="GO:0005634">
    <property type="term" value="C:nucleus"/>
    <property type="evidence" value="ECO:0007669"/>
    <property type="project" value="UniProtKB-SubCell"/>
</dbReference>
<sequence>MDIVQEVLQKQKKDLEKYKPITVEKHLEVTVDVGHLMATDPNYFDDDLFKKDQEQYLMDLTRDNTQLLINAVWELPTEREEEAVVAKMHVRRQFYPVPETPCAEAAHKIGKKIARVKKVRRGVGQIGSHLRLTSGSRPKRRRIGW</sequence>
<evidence type="ECO:0000256" key="2">
    <source>
        <dbReference type="ARBA" id="ARBA00010077"/>
    </source>
</evidence>
<evidence type="ECO:0000256" key="5">
    <source>
        <dbReference type="RuleBase" id="RU364132"/>
    </source>
</evidence>
<dbReference type="Pfam" id="PF04939">
    <property type="entry name" value="RRS1"/>
    <property type="match status" value="1"/>
</dbReference>
<comment type="function">
    <text evidence="5">Involved in ribosomal large subunit assembly.</text>
</comment>
<proteinExistence type="inferred from homology"/>
<keyword evidence="4 5" id="KW-0539">Nucleus</keyword>
<name>A0A8D8C8C6_CULPI</name>
<evidence type="ECO:0000256" key="1">
    <source>
        <dbReference type="ARBA" id="ARBA00004123"/>
    </source>
</evidence>
<dbReference type="EMBL" id="HBUE01109166">
    <property type="protein sequence ID" value="CAG6488029.1"/>
    <property type="molecule type" value="Transcribed_RNA"/>
</dbReference>